<accession>A0A3N4HQ08</accession>
<organism evidence="1 2">
    <name type="scientific">Ascobolus immersus RN42</name>
    <dbReference type="NCBI Taxonomy" id="1160509"/>
    <lineage>
        <taxon>Eukaryota</taxon>
        <taxon>Fungi</taxon>
        <taxon>Dikarya</taxon>
        <taxon>Ascomycota</taxon>
        <taxon>Pezizomycotina</taxon>
        <taxon>Pezizomycetes</taxon>
        <taxon>Pezizales</taxon>
        <taxon>Ascobolaceae</taxon>
        <taxon>Ascobolus</taxon>
    </lineage>
</organism>
<keyword evidence="2" id="KW-1185">Reference proteome</keyword>
<proteinExistence type="predicted"/>
<dbReference type="OrthoDB" id="66964at2759"/>
<evidence type="ECO:0000313" key="2">
    <source>
        <dbReference type="Proteomes" id="UP000275078"/>
    </source>
</evidence>
<evidence type="ECO:0000313" key="1">
    <source>
        <dbReference type="EMBL" id="RPA75397.1"/>
    </source>
</evidence>
<protein>
    <submittedName>
        <fullName evidence="1">Uncharacterized protein</fullName>
    </submittedName>
</protein>
<reference evidence="1 2" key="1">
    <citation type="journal article" date="2018" name="Nat. Ecol. Evol.">
        <title>Pezizomycetes genomes reveal the molecular basis of ectomycorrhizal truffle lifestyle.</title>
        <authorList>
            <person name="Murat C."/>
            <person name="Payen T."/>
            <person name="Noel B."/>
            <person name="Kuo A."/>
            <person name="Morin E."/>
            <person name="Chen J."/>
            <person name="Kohler A."/>
            <person name="Krizsan K."/>
            <person name="Balestrini R."/>
            <person name="Da Silva C."/>
            <person name="Montanini B."/>
            <person name="Hainaut M."/>
            <person name="Levati E."/>
            <person name="Barry K.W."/>
            <person name="Belfiori B."/>
            <person name="Cichocki N."/>
            <person name="Clum A."/>
            <person name="Dockter R.B."/>
            <person name="Fauchery L."/>
            <person name="Guy J."/>
            <person name="Iotti M."/>
            <person name="Le Tacon F."/>
            <person name="Lindquist E.A."/>
            <person name="Lipzen A."/>
            <person name="Malagnac F."/>
            <person name="Mello A."/>
            <person name="Molinier V."/>
            <person name="Miyauchi S."/>
            <person name="Poulain J."/>
            <person name="Riccioni C."/>
            <person name="Rubini A."/>
            <person name="Sitrit Y."/>
            <person name="Splivallo R."/>
            <person name="Traeger S."/>
            <person name="Wang M."/>
            <person name="Zifcakova L."/>
            <person name="Wipf D."/>
            <person name="Zambonelli A."/>
            <person name="Paolocci F."/>
            <person name="Nowrousian M."/>
            <person name="Ottonello S."/>
            <person name="Baldrian P."/>
            <person name="Spatafora J.W."/>
            <person name="Henrissat B."/>
            <person name="Nagy L.G."/>
            <person name="Aury J.M."/>
            <person name="Wincker P."/>
            <person name="Grigoriev I.V."/>
            <person name="Bonfante P."/>
            <person name="Martin F.M."/>
        </authorList>
    </citation>
    <scope>NUCLEOTIDE SEQUENCE [LARGE SCALE GENOMIC DNA]</scope>
    <source>
        <strain evidence="1 2">RN42</strain>
    </source>
</reference>
<dbReference type="STRING" id="1160509.A0A3N4HQ08"/>
<dbReference type="AlphaFoldDB" id="A0A3N4HQ08"/>
<sequence>MLPTLSPQLADQNPKFANLYTRLTEDLLNTDGSTKNRASKETEEDESLEKDLRSYSALLVKDELLLNALRSIELPDELQVILDLHLATLETKRQPPTPLPPLEDVLADLPPLLRPHIELPPQSLLQLPPNSALTLAPYTVVTRLAAVQKLRLSLHTRRAELAALLTEVCELYETYIRAISDVIGKGGYMDKMGRMLEAKSEFLRGVSEGTEGKAGIYKFEILKAIYDEKAIDALENYRRWDWRWDWRWFVLEADCDRMHLIDTKSRLVAKKRQVQDDLVKYENAGGDMKVLVEKYGEILRTMEQVRADIKRLGGTPHF</sequence>
<gene>
    <name evidence="1" type="ORF">BJ508DRAFT_380078</name>
</gene>
<dbReference type="EMBL" id="ML119764">
    <property type="protein sequence ID" value="RPA75397.1"/>
    <property type="molecule type" value="Genomic_DNA"/>
</dbReference>
<dbReference type="Proteomes" id="UP000275078">
    <property type="component" value="Unassembled WGS sequence"/>
</dbReference>
<name>A0A3N4HQ08_ASCIM</name>